<organism evidence="3 4">
    <name type="scientific">Mixia osmundae (strain CBS 9802 / IAM 14324 / JCM 22182 / KY 12970)</name>
    <dbReference type="NCBI Taxonomy" id="764103"/>
    <lineage>
        <taxon>Eukaryota</taxon>
        <taxon>Fungi</taxon>
        <taxon>Dikarya</taxon>
        <taxon>Basidiomycota</taxon>
        <taxon>Pucciniomycotina</taxon>
        <taxon>Mixiomycetes</taxon>
        <taxon>Mixiales</taxon>
        <taxon>Mixiaceae</taxon>
        <taxon>Mixia</taxon>
    </lineage>
</organism>
<feature type="compositionally biased region" description="Low complexity" evidence="1">
    <location>
        <begin position="1"/>
        <end position="19"/>
    </location>
</feature>
<keyword evidence="4" id="KW-1185">Reference proteome</keyword>
<dbReference type="OrthoDB" id="6604875at2759"/>
<dbReference type="InterPro" id="IPR028036">
    <property type="entry name" value="DMAC1-like_dom"/>
</dbReference>
<evidence type="ECO:0000256" key="1">
    <source>
        <dbReference type="SAM" id="MobiDB-lite"/>
    </source>
</evidence>
<dbReference type="Proteomes" id="UP000009131">
    <property type="component" value="Unassembled WGS sequence"/>
</dbReference>
<dbReference type="InParanoid" id="G7DY78"/>
<dbReference type="Pfam" id="PF15055">
    <property type="entry name" value="DMAC1_Dmo2"/>
    <property type="match status" value="1"/>
</dbReference>
<dbReference type="RefSeq" id="XP_014570047.1">
    <property type="nucleotide sequence ID" value="XM_014714561.1"/>
</dbReference>
<accession>G7DY78</accession>
<gene>
    <name evidence="3" type="primary">Mo02193</name>
    <name evidence="3" type="ORF">E5Q_02193</name>
</gene>
<proteinExistence type="predicted"/>
<evidence type="ECO:0000259" key="2">
    <source>
        <dbReference type="Pfam" id="PF15055"/>
    </source>
</evidence>
<reference evidence="3 4" key="1">
    <citation type="journal article" date="2011" name="J. Gen. Appl. Microbiol.">
        <title>Draft genome sequencing of the enigmatic basidiomycete Mixia osmundae.</title>
        <authorList>
            <person name="Nishida H."/>
            <person name="Nagatsuka Y."/>
            <person name="Sugiyama J."/>
        </authorList>
    </citation>
    <scope>NUCLEOTIDE SEQUENCE [LARGE SCALE GENOMIC DNA]</scope>
    <source>
        <strain evidence="4">CBS 9802 / IAM 14324 / JCM 22182 / KY 12970</strain>
    </source>
</reference>
<feature type="region of interest" description="Disordered" evidence="1">
    <location>
        <begin position="1"/>
        <end position="22"/>
    </location>
</feature>
<dbReference type="EMBL" id="BABT02000062">
    <property type="protein sequence ID" value="GAA95538.1"/>
    <property type="molecule type" value="Genomic_DNA"/>
</dbReference>
<feature type="domain" description="Distal membrane-arm assembly complex protein 1-like" evidence="2">
    <location>
        <begin position="28"/>
        <end position="62"/>
    </location>
</feature>
<dbReference type="AlphaFoldDB" id="G7DY78"/>
<reference evidence="3 4" key="2">
    <citation type="journal article" date="2012" name="Open Biol.">
        <title>Characteristics of nucleosomes and linker DNA regions on the genome of the basidiomycete Mixia osmundae revealed by mono- and dinucleosome mapping.</title>
        <authorList>
            <person name="Nishida H."/>
            <person name="Kondo S."/>
            <person name="Matsumoto T."/>
            <person name="Suzuki Y."/>
            <person name="Yoshikawa H."/>
            <person name="Taylor T.D."/>
            <person name="Sugiyama J."/>
        </authorList>
    </citation>
    <scope>NUCLEOTIDE SEQUENCE [LARGE SCALE GENOMIC DNA]</scope>
    <source>
        <strain evidence="4">CBS 9802 / IAM 14324 / JCM 22182 / KY 12970</strain>
    </source>
</reference>
<sequence length="89" mass="9155">MPDLSAPQQSPDDPTQPTAITKEERINDCVACRVMGSLVLGGAGVYALAESRRFAQIGRGGSIAARLVGYGLIAGAAYRATVRSSFGAA</sequence>
<name>G7DY78_MIXOS</name>
<dbReference type="HOGENOM" id="CLU_2455228_0_0_1"/>
<comment type="caution">
    <text evidence="3">The sequence shown here is derived from an EMBL/GenBank/DDBJ whole genome shotgun (WGS) entry which is preliminary data.</text>
</comment>
<protein>
    <recommendedName>
        <fullName evidence="2">Distal membrane-arm assembly complex protein 1-like domain-containing protein</fullName>
    </recommendedName>
</protein>
<evidence type="ECO:0000313" key="4">
    <source>
        <dbReference type="Proteomes" id="UP000009131"/>
    </source>
</evidence>
<evidence type="ECO:0000313" key="3">
    <source>
        <dbReference type="EMBL" id="GAA95538.1"/>
    </source>
</evidence>